<accession>A0A0W0F890</accession>
<dbReference type="EMBL" id="LATX01002215">
    <property type="protein sequence ID" value="KTB32537.1"/>
    <property type="molecule type" value="Genomic_DNA"/>
</dbReference>
<reference evidence="1 2" key="1">
    <citation type="submission" date="2015-12" db="EMBL/GenBank/DDBJ databases">
        <title>Draft genome sequence of Moniliophthora roreri, the causal agent of frosty pod rot of cacao.</title>
        <authorList>
            <person name="Aime M.C."/>
            <person name="Diaz-Valderrama J.R."/>
            <person name="Kijpornyongpan T."/>
            <person name="Phillips-Mora W."/>
        </authorList>
    </citation>
    <scope>NUCLEOTIDE SEQUENCE [LARGE SCALE GENOMIC DNA]</scope>
    <source>
        <strain evidence="1 2">MCA 2952</strain>
    </source>
</reference>
<evidence type="ECO:0000313" key="1">
    <source>
        <dbReference type="EMBL" id="KTB32537.1"/>
    </source>
</evidence>
<proteinExistence type="predicted"/>
<sequence length="45" mass="5402">MEQLAMNLLKDADELYPMQVWHWNELHEHTEECICLYGISAMTTY</sequence>
<comment type="caution">
    <text evidence="1">The sequence shown here is derived from an EMBL/GenBank/DDBJ whole genome shotgun (WGS) entry which is preliminary data.</text>
</comment>
<organism evidence="1 2">
    <name type="scientific">Moniliophthora roreri</name>
    <name type="common">Frosty pod rot fungus</name>
    <name type="synonym">Monilia roreri</name>
    <dbReference type="NCBI Taxonomy" id="221103"/>
    <lineage>
        <taxon>Eukaryota</taxon>
        <taxon>Fungi</taxon>
        <taxon>Dikarya</taxon>
        <taxon>Basidiomycota</taxon>
        <taxon>Agaricomycotina</taxon>
        <taxon>Agaricomycetes</taxon>
        <taxon>Agaricomycetidae</taxon>
        <taxon>Agaricales</taxon>
        <taxon>Marasmiineae</taxon>
        <taxon>Marasmiaceae</taxon>
        <taxon>Moniliophthora</taxon>
    </lineage>
</organism>
<evidence type="ECO:0000313" key="2">
    <source>
        <dbReference type="Proteomes" id="UP000054988"/>
    </source>
</evidence>
<gene>
    <name evidence="1" type="ORF">WG66_14889</name>
</gene>
<protein>
    <submittedName>
        <fullName evidence="1">Uncharacterized protein</fullName>
    </submittedName>
</protein>
<dbReference type="Proteomes" id="UP000054988">
    <property type="component" value="Unassembled WGS sequence"/>
</dbReference>
<dbReference type="AlphaFoldDB" id="A0A0W0F890"/>
<name>A0A0W0F890_MONRR</name>